<dbReference type="InterPro" id="IPR038143">
    <property type="entry name" value="NigD-like_C_dom_sf"/>
</dbReference>
<gene>
    <name evidence="2" type="ORF">O6P32_03665</name>
</gene>
<dbReference type="Pfam" id="PF17415">
    <property type="entry name" value="NigD_C"/>
    <property type="match status" value="1"/>
</dbReference>
<dbReference type="Proteomes" id="UP001141933">
    <property type="component" value="Unassembled WGS sequence"/>
</dbReference>
<dbReference type="Gene3D" id="2.60.40.2370">
    <property type="entry name" value="NigD-like, C-terminal beta sandwich domain"/>
    <property type="match status" value="1"/>
</dbReference>
<evidence type="ECO:0000313" key="2">
    <source>
        <dbReference type="EMBL" id="MCZ8371803.1"/>
    </source>
</evidence>
<dbReference type="InterPro" id="IPR035376">
    <property type="entry name" value="NigD_C"/>
</dbReference>
<keyword evidence="3" id="KW-1185">Reference proteome</keyword>
<dbReference type="EMBL" id="JAPZVM010000002">
    <property type="protein sequence ID" value="MCZ8371803.1"/>
    <property type="molecule type" value="Genomic_DNA"/>
</dbReference>
<evidence type="ECO:0000313" key="3">
    <source>
        <dbReference type="Proteomes" id="UP001141933"/>
    </source>
</evidence>
<comment type="caution">
    <text evidence="2">The sequence shown here is derived from an EMBL/GenBank/DDBJ whole genome shotgun (WGS) entry which is preliminary data.</text>
</comment>
<feature type="domain" description="NigD-like C-terminal" evidence="1">
    <location>
        <begin position="103"/>
        <end position="215"/>
    </location>
</feature>
<organism evidence="2 3">
    <name type="scientific">Phocaeicola acetigenes</name>
    <dbReference type="NCBI Taxonomy" id="3016083"/>
    <lineage>
        <taxon>Bacteria</taxon>
        <taxon>Pseudomonadati</taxon>
        <taxon>Bacteroidota</taxon>
        <taxon>Bacteroidia</taxon>
        <taxon>Bacteroidales</taxon>
        <taxon>Bacteroidaceae</taxon>
        <taxon>Phocaeicola</taxon>
    </lineage>
</organism>
<proteinExistence type="predicted"/>
<accession>A0ABT4PFH5</accession>
<sequence length="241" mass="26771">MSLVLGSIFLSSCLNDDEPEGFYSTLGTVTEVGTNLTFESDSYGLLKPTNPNWFIVEKADSVGQRVLAGVQFYEGEKRNNESTPASVQIVELYKVLTKNVDDIRNGEEDIYGDDPVHIAVASVTKEHLNIQFTLASSTSGKPHRISLVLTEESVPDENGILPVEFRHNAEGDLPDWDTRGWGIASYTLASIDEKYPDTEIKGFKILYYDESGSHAQCIVKRQAMDRMIIKPLTVSSVMHSF</sequence>
<protein>
    <recommendedName>
        <fullName evidence="1">NigD-like C-terminal domain-containing protein</fullName>
    </recommendedName>
</protein>
<reference evidence="2" key="1">
    <citation type="submission" date="2022-12" db="EMBL/GenBank/DDBJ databases">
        <title>Phocaeicola acetigenes sp. nov., isolated feces from a healthy human.</title>
        <authorList>
            <person name="Do H."/>
            <person name="Ha Y.B."/>
            <person name="Kim J.-S."/>
            <person name="Suh M.K."/>
            <person name="Kim H.S."/>
            <person name="Lee J.-S."/>
        </authorList>
    </citation>
    <scope>NUCLEOTIDE SEQUENCE</scope>
    <source>
        <strain evidence="2">KGMB11183</strain>
    </source>
</reference>
<name>A0ABT4PFH5_9BACT</name>
<evidence type="ECO:0000259" key="1">
    <source>
        <dbReference type="Pfam" id="PF17415"/>
    </source>
</evidence>
<dbReference type="RefSeq" id="WP_269876864.1">
    <property type="nucleotide sequence ID" value="NZ_JAPZVM010000002.1"/>
</dbReference>